<dbReference type="EMBL" id="VSRR010031038">
    <property type="protein sequence ID" value="MPC70388.1"/>
    <property type="molecule type" value="Genomic_DNA"/>
</dbReference>
<proteinExistence type="predicted"/>
<reference evidence="1 2" key="1">
    <citation type="submission" date="2019-05" db="EMBL/GenBank/DDBJ databases">
        <title>Another draft genome of Portunus trituberculatus and its Hox gene families provides insights of decapod evolution.</title>
        <authorList>
            <person name="Jeong J.-H."/>
            <person name="Song I."/>
            <person name="Kim S."/>
            <person name="Choi T."/>
            <person name="Kim D."/>
            <person name="Ryu S."/>
            <person name="Kim W."/>
        </authorList>
    </citation>
    <scope>NUCLEOTIDE SEQUENCE [LARGE SCALE GENOMIC DNA]</scope>
    <source>
        <tissue evidence="1">Muscle</tissue>
    </source>
</reference>
<evidence type="ECO:0000313" key="1">
    <source>
        <dbReference type="EMBL" id="MPC70388.1"/>
    </source>
</evidence>
<keyword evidence="2" id="KW-1185">Reference proteome</keyword>
<comment type="caution">
    <text evidence="1">The sequence shown here is derived from an EMBL/GenBank/DDBJ whole genome shotgun (WGS) entry which is preliminary data.</text>
</comment>
<dbReference type="Proteomes" id="UP000324222">
    <property type="component" value="Unassembled WGS sequence"/>
</dbReference>
<accession>A0A5B7HNW8</accession>
<dbReference type="AlphaFoldDB" id="A0A5B7HNW8"/>
<gene>
    <name evidence="1" type="ORF">E2C01_064635</name>
</gene>
<evidence type="ECO:0000313" key="2">
    <source>
        <dbReference type="Proteomes" id="UP000324222"/>
    </source>
</evidence>
<name>A0A5B7HNW8_PORTR</name>
<organism evidence="1 2">
    <name type="scientific">Portunus trituberculatus</name>
    <name type="common">Swimming crab</name>
    <name type="synonym">Neptunus trituberculatus</name>
    <dbReference type="NCBI Taxonomy" id="210409"/>
    <lineage>
        <taxon>Eukaryota</taxon>
        <taxon>Metazoa</taxon>
        <taxon>Ecdysozoa</taxon>
        <taxon>Arthropoda</taxon>
        <taxon>Crustacea</taxon>
        <taxon>Multicrustacea</taxon>
        <taxon>Malacostraca</taxon>
        <taxon>Eumalacostraca</taxon>
        <taxon>Eucarida</taxon>
        <taxon>Decapoda</taxon>
        <taxon>Pleocyemata</taxon>
        <taxon>Brachyura</taxon>
        <taxon>Eubrachyura</taxon>
        <taxon>Portunoidea</taxon>
        <taxon>Portunidae</taxon>
        <taxon>Portuninae</taxon>
        <taxon>Portunus</taxon>
    </lineage>
</organism>
<sequence>MFYLTVRVYIPPNHYSFLSRRIGKIMGMGNLLILLVADDRGRKSFLRLTPVISAAPWNVCVTARRLSRRGGEKMADSSARKRFCGQGLSLVNMKWMLSSGND</sequence>
<protein>
    <submittedName>
        <fullName evidence="1">Uncharacterized protein</fullName>
    </submittedName>
</protein>